<keyword evidence="5" id="KW-0812">Transmembrane</keyword>
<dbReference type="CDD" id="cd06200">
    <property type="entry name" value="SiR_like1"/>
    <property type="match status" value="1"/>
</dbReference>
<dbReference type="RefSeq" id="WP_340333924.1">
    <property type="nucleotide sequence ID" value="NZ_JBBKZS010000002.1"/>
</dbReference>
<dbReference type="PROSITE" id="PS50902">
    <property type="entry name" value="FLAVODOXIN_LIKE"/>
    <property type="match status" value="1"/>
</dbReference>
<keyword evidence="5" id="KW-1133">Transmembrane helix</keyword>
<organism evidence="8 9">
    <name type="scientific">Variovorax robiniae</name>
    <dbReference type="NCBI Taxonomy" id="1836199"/>
    <lineage>
        <taxon>Bacteria</taxon>
        <taxon>Pseudomonadati</taxon>
        <taxon>Pseudomonadota</taxon>
        <taxon>Betaproteobacteria</taxon>
        <taxon>Burkholderiales</taxon>
        <taxon>Comamonadaceae</taxon>
        <taxon>Variovorax</taxon>
    </lineage>
</organism>
<dbReference type="Gene3D" id="3.40.50.360">
    <property type="match status" value="1"/>
</dbReference>
<dbReference type="InterPro" id="IPR001433">
    <property type="entry name" value="OxRdtase_FAD/NAD-bd"/>
</dbReference>
<dbReference type="InterPro" id="IPR001094">
    <property type="entry name" value="Flavdoxin-like"/>
</dbReference>
<dbReference type="PANTHER" id="PTHR19384:SF17">
    <property type="entry name" value="NADPH--CYTOCHROME P450 REDUCTASE"/>
    <property type="match status" value="1"/>
</dbReference>
<dbReference type="InterPro" id="IPR017938">
    <property type="entry name" value="Riboflavin_synthase-like_b-brl"/>
</dbReference>
<keyword evidence="1" id="KW-0285">Flavoprotein</keyword>
<evidence type="ECO:0000256" key="2">
    <source>
        <dbReference type="ARBA" id="ARBA00022643"/>
    </source>
</evidence>
<keyword evidence="9" id="KW-1185">Reference proteome</keyword>
<evidence type="ECO:0000256" key="4">
    <source>
        <dbReference type="ARBA" id="ARBA00023797"/>
    </source>
</evidence>
<keyword evidence="3" id="KW-0813">Transport</keyword>
<dbReference type="PRINTS" id="PR00371">
    <property type="entry name" value="FPNCR"/>
</dbReference>
<dbReference type="Gene3D" id="3.40.50.80">
    <property type="entry name" value="Nucleotide-binding domain of ferredoxin-NADP reductase (FNR) module"/>
    <property type="match status" value="1"/>
</dbReference>
<keyword evidence="2" id="KW-0288">FMN</keyword>
<dbReference type="Pfam" id="PF00258">
    <property type="entry name" value="Flavodoxin_1"/>
    <property type="match status" value="1"/>
</dbReference>
<dbReference type="Proteomes" id="UP001367030">
    <property type="component" value="Unassembled WGS sequence"/>
</dbReference>
<dbReference type="Gene3D" id="2.40.30.10">
    <property type="entry name" value="Translation factors"/>
    <property type="match status" value="1"/>
</dbReference>
<evidence type="ECO:0000256" key="5">
    <source>
        <dbReference type="SAM" id="Phobius"/>
    </source>
</evidence>
<dbReference type="PROSITE" id="PS51384">
    <property type="entry name" value="FAD_FR"/>
    <property type="match status" value="1"/>
</dbReference>
<evidence type="ECO:0000256" key="3">
    <source>
        <dbReference type="ARBA" id="ARBA00022982"/>
    </source>
</evidence>
<evidence type="ECO:0000259" key="7">
    <source>
        <dbReference type="PROSITE" id="PS51384"/>
    </source>
</evidence>
<reference evidence="8 9" key="1">
    <citation type="submission" date="2024-03" db="EMBL/GenBank/DDBJ databases">
        <title>Novel species of the genus Variovorax.</title>
        <authorList>
            <person name="Liu Q."/>
            <person name="Xin Y.-H."/>
        </authorList>
    </citation>
    <scope>NUCLEOTIDE SEQUENCE [LARGE SCALE GENOMIC DNA]</scope>
    <source>
        <strain evidence="8 9">KACC 18901</strain>
    </source>
</reference>
<dbReference type="InterPro" id="IPR017927">
    <property type="entry name" value="FAD-bd_FR_type"/>
</dbReference>
<dbReference type="EC" id="1.6.2.4" evidence="4"/>
<dbReference type="EMBL" id="JBBKZS010000002">
    <property type="protein sequence ID" value="MEJ8853817.1"/>
    <property type="molecule type" value="Genomic_DNA"/>
</dbReference>
<feature type="domain" description="Flavodoxin-like" evidence="6">
    <location>
        <begin position="51"/>
        <end position="188"/>
    </location>
</feature>
<dbReference type="PANTHER" id="PTHR19384">
    <property type="entry name" value="NITRIC OXIDE SYNTHASE-RELATED"/>
    <property type="match status" value="1"/>
</dbReference>
<name>A0ABU8X1Z5_9BURK</name>
<dbReference type="InterPro" id="IPR001709">
    <property type="entry name" value="Flavoprot_Pyr_Nucl_cyt_Rdtase"/>
</dbReference>
<dbReference type="InterPro" id="IPR029039">
    <property type="entry name" value="Flavoprotein-like_sf"/>
</dbReference>
<gene>
    <name evidence="8" type="ORF">WKW79_04510</name>
</gene>
<dbReference type="InterPro" id="IPR039261">
    <property type="entry name" value="FNR_nucleotide-bd"/>
</dbReference>
<dbReference type="Pfam" id="PF00175">
    <property type="entry name" value="NAD_binding_1"/>
    <property type="match status" value="1"/>
</dbReference>
<evidence type="ECO:0000259" key="6">
    <source>
        <dbReference type="PROSITE" id="PS50902"/>
    </source>
</evidence>
<evidence type="ECO:0000313" key="8">
    <source>
        <dbReference type="EMBL" id="MEJ8853817.1"/>
    </source>
</evidence>
<accession>A0ABU8X1Z5</accession>
<dbReference type="SUPFAM" id="SSF52218">
    <property type="entry name" value="Flavoproteins"/>
    <property type="match status" value="1"/>
</dbReference>
<sequence>MTIDALRGAAAAGTVLAYAALCGAIWWREQRRKAASQASARALAGNGKAPALVLFGTQTGQAEALAWQTAKGLHALGMPVRVLPLNALDADMLRSTPRALFVASTYGEGDAPDGASLFVEKIMAGIGALPSLRYAVLALGDRQYQNFCGFGRQLDEWLHANGAKREFARVEVDNADPAALAQWNSRLGLAGDEEGESATPFTPWRLSEREWLNPGSVGTSIHRLVLSPPSDVALLWQSGDLVQVEVPADPTRPREYSIASIPEDGAIELLVRQEMHPDGRLGLASGWLTDTLSPGAQVPLRIKPHPSFRLGDNAARPLLLIGNGTGLAGLRSHLRARAAAGNGDNWLLFGERNAAHDSLCHDEIAAWQSAGLLSRVDRVFSRDQPERAYVQHRLLQVADEVSAWIDRGAAVYVCGSLQGMASGVDAALRQIAGTDRFADMVANGRYRRDIY</sequence>
<keyword evidence="3" id="KW-0249">Electron transport</keyword>
<dbReference type="PRINTS" id="PR00369">
    <property type="entry name" value="FLAVODOXIN"/>
</dbReference>
<feature type="domain" description="FAD-binding FR-type" evidence="7">
    <location>
        <begin position="199"/>
        <end position="311"/>
    </location>
</feature>
<dbReference type="InterPro" id="IPR008254">
    <property type="entry name" value="Flavodoxin/NO_synth"/>
</dbReference>
<evidence type="ECO:0000313" key="9">
    <source>
        <dbReference type="Proteomes" id="UP001367030"/>
    </source>
</evidence>
<protein>
    <recommendedName>
        <fullName evidence="4">NADPH--hemoprotein reductase</fullName>
        <ecNumber evidence="4">1.6.2.4</ecNumber>
    </recommendedName>
</protein>
<dbReference type="SUPFAM" id="SSF52343">
    <property type="entry name" value="Ferredoxin reductase-like, C-terminal NADP-linked domain"/>
    <property type="match status" value="1"/>
</dbReference>
<proteinExistence type="predicted"/>
<keyword evidence="5" id="KW-0472">Membrane</keyword>
<comment type="caution">
    <text evidence="8">The sequence shown here is derived from an EMBL/GenBank/DDBJ whole genome shotgun (WGS) entry which is preliminary data.</text>
</comment>
<feature type="transmembrane region" description="Helical" evidence="5">
    <location>
        <begin position="6"/>
        <end position="27"/>
    </location>
</feature>
<dbReference type="SUPFAM" id="SSF63380">
    <property type="entry name" value="Riboflavin synthase domain-like"/>
    <property type="match status" value="1"/>
</dbReference>
<evidence type="ECO:0000256" key="1">
    <source>
        <dbReference type="ARBA" id="ARBA00022630"/>
    </source>
</evidence>